<evidence type="ECO:0000259" key="2">
    <source>
        <dbReference type="Pfam" id="PF20803"/>
    </source>
</evidence>
<gene>
    <name evidence="3" type="ORF">A3A34_01380</name>
</gene>
<comment type="caution">
    <text evidence="3">The sequence shown here is derived from an EMBL/GenBank/DDBJ whole genome shotgun (WGS) entry which is preliminary data.</text>
</comment>
<dbReference type="InterPro" id="IPR048846">
    <property type="entry name" value="PaaX-like_central"/>
</dbReference>
<name>A0A1F6EIN5_9BACT</name>
<dbReference type="EMBL" id="MFLU01000018">
    <property type="protein sequence ID" value="OGG73494.1"/>
    <property type="molecule type" value="Genomic_DNA"/>
</dbReference>
<keyword evidence="1" id="KW-0812">Transmembrane</keyword>
<dbReference type="PANTHER" id="PTHR30319">
    <property type="entry name" value="PHENYLACETIC ACID REGULATOR-RELATED TRANSCRIPTIONAL REPRESSOR"/>
    <property type="match status" value="1"/>
</dbReference>
<proteinExistence type="predicted"/>
<dbReference type="STRING" id="1798507.A3A34_01380"/>
<dbReference type="AlphaFoldDB" id="A0A1F6EIN5"/>
<evidence type="ECO:0000313" key="4">
    <source>
        <dbReference type="Proteomes" id="UP000178587"/>
    </source>
</evidence>
<dbReference type="Proteomes" id="UP000178587">
    <property type="component" value="Unassembled WGS sequence"/>
</dbReference>
<evidence type="ECO:0000256" key="1">
    <source>
        <dbReference type="SAM" id="Phobius"/>
    </source>
</evidence>
<dbReference type="Pfam" id="PF20803">
    <property type="entry name" value="PaaX_M"/>
    <property type="match status" value="1"/>
</dbReference>
<protein>
    <recommendedName>
        <fullName evidence="2">Transcriptional repressor PaaX-like central Cas2-like domain-containing protein</fullName>
    </recommendedName>
</protein>
<keyword evidence="1" id="KW-0472">Membrane</keyword>
<dbReference type="Gene3D" id="3.30.70.2650">
    <property type="match status" value="1"/>
</dbReference>
<feature type="transmembrane region" description="Helical" evidence="1">
    <location>
        <begin position="20"/>
        <end position="41"/>
    </location>
</feature>
<dbReference type="PANTHER" id="PTHR30319:SF1">
    <property type="entry name" value="TRANSCRIPTIONAL REPRESSOR PAAX"/>
    <property type="match status" value="1"/>
</dbReference>
<dbReference type="GO" id="GO:0006351">
    <property type="term" value="P:DNA-templated transcription"/>
    <property type="evidence" value="ECO:0007669"/>
    <property type="project" value="TreeGrafter"/>
</dbReference>
<reference evidence="3 4" key="1">
    <citation type="journal article" date="2016" name="Nat. Commun.">
        <title>Thousands of microbial genomes shed light on interconnected biogeochemical processes in an aquifer system.</title>
        <authorList>
            <person name="Anantharaman K."/>
            <person name="Brown C.T."/>
            <person name="Hug L.A."/>
            <person name="Sharon I."/>
            <person name="Castelle C.J."/>
            <person name="Probst A.J."/>
            <person name="Thomas B.C."/>
            <person name="Singh A."/>
            <person name="Wilkins M.J."/>
            <person name="Karaoz U."/>
            <person name="Brodie E.L."/>
            <person name="Williams K.H."/>
            <person name="Hubbard S.S."/>
            <person name="Banfield J.F."/>
        </authorList>
    </citation>
    <scope>NUCLEOTIDE SEQUENCE [LARGE SCALE GENOMIC DNA]</scope>
</reference>
<sequence length="188" mass="21611">MGEMEERSKKRARRKNISRITLSIIAAAGIISVGLVAPKVITGLHKLGLLPTGRQKQIINRARDRLVAQGLLARKNGKLQITPKGEMKLLLSQDPRFRLKRPRRWDGKWRVLIFDIPESNRFIRATIRQTLAAVGFICLQGSVWIYPYPCEEFVALLKADLRIGKRLLYMIVEELESDGWLKEKFNLH</sequence>
<accession>A0A1F6EIN5</accession>
<keyword evidence="1" id="KW-1133">Transmembrane helix</keyword>
<feature type="domain" description="Transcriptional repressor PaaX-like central Cas2-like" evidence="2">
    <location>
        <begin position="103"/>
        <end position="173"/>
    </location>
</feature>
<organism evidence="3 4">
    <name type="scientific">Candidatus Kaiserbacteria bacterium RIFCSPLOWO2_01_FULL_50_24</name>
    <dbReference type="NCBI Taxonomy" id="1798507"/>
    <lineage>
        <taxon>Bacteria</taxon>
        <taxon>Candidatus Kaiseribacteriota</taxon>
    </lineage>
</organism>
<evidence type="ECO:0000313" key="3">
    <source>
        <dbReference type="EMBL" id="OGG73494.1"/>
    </source>
</evidence>